<proteinExistence type="predicted"/>
<dbReference type="AlphaFoldDB" id="A0A554VQN6"/>
<reference evidence="1 2" key="1">
    <citation type="submission" date="2019-07" db="EMBL/GenBank/DDBJ databases">
        <title>The draft genome sequence of Aquimarina algiphila M91.</title>
        <authorList>
            <person name="Meng X."/>
        </authorList>
    </citation>
    <scope>NUCLEOTIDE SEQUENCE [LARGE SCALE GENOMIC DNA]</scope>
    <source>
        <strain evidence="1 2">M91</strain>
    </source>
</reference>
<name>A0A554VQN6_9FLAO</name>
<dbReference type="OrthoDB" id="893860at2"/>
<dbReference type="RefSeq" id="WP_143915435.1">
    <property type="nucleotide sequence ID" value="NZ_CANMIK010000005.1"/>
</dbReference>
<gene>
    <name evidence="1" type="ORF">FOF46_03130</name>
</gene>
<evidence type="ECO:0000313" key="2">
    <source>
        <dbReference type="Proteomes" id="UP000318833"/>
    </source>
</evidence>
<organism evidence="1 2">
    <name type="scientific">Aquimarina algiphila</name>
    <dbReference type="NCBI Taxonomy" id="2047982"/>
    <lineage>
        <taxon>Bacteria</taxon>
        <taxon>Pseudomonadati</taxon>
        <taxon>Bacteroidota</taxon>
        <taxon>Flavobacteriia</taxon>
        <taxon>Flavobacteriales</taxon>
        <taxon>Flavobacteriaceae</taxon>
        <taxon>Aquimarina</taxon>
    </lineage>
</organism>
<protein>
    <recommendedName>
        <fullName evidence="3">Universal stress protein</fullName>
    </recommendedName>
</protein>
<dbReference type="EMBL" id="VLNR01000004">
    <property type="protein sequence ID" value="TSE10851.1"/>
    <property type="molecule type" value="Genomic_DNA"/>
</dbReference>
<keyword evidence="2" id="KW-1185">Reference proteome</keyword>
<sequence>MKKILIPTDFSIKSLKLAEYAFNLYPKEIVNLILVYPYRLPVWEGDLYRFSSKEIIAELNSEEFSKAKNKLVNRYYININSILIELFIGVNSYAFKNFRDEHQIQIAVVPQKGDLDFSHNSTFDPLYFILKNVPKVYQINLTKEEEDWAKQY</sequence>
<comment type="caution">
    <text evidence="1">The sequence shown here is derived from an EMBL/GenBank/DDBJ whole genome shotgun (WGS) entry which is preliminary data.</text>
</comment>
<evidence type="ECO:0008006" key="3">
    <source>
        <dbReference type="Google" id="ProtNLM"/>
    </source>
</evidence>
<dbReference type="Proteomes" id="UP000318833">
    <property type="component" value="Unassembled WGS sequence"/>
</dbReference>
<evidence type="ECO:0000313" key="1">
    <source>
        <dbReference type="EMBL" id="TSE10851.1"/>
    </source>
</evidence>
<accession>A0A554VQN6</accession>